<dbReference type="EMBL" id="UINC01003254">
    <property type="protein sequence ID" value="SVA04698.1"/>
    <property type="molecule type" value="Genomic_DNA"/>
</dbReference>
<gene>
    <name evidence="3" type="ORF">METZ01_LOCUS57552</name>
</gene>
<evidence type="ECO:0000259" key="2">
    <source>
        <dbReference type="PROSITE" id="PS50263"/>
    </source>
</evidence>
<proteinExistence type="predicted"/>
<dbReference type="PANTHER" id="PTHR23088">
    <property type="entry name" value="NITRILASE-RELATED"/>
    <property type="match status" value="1"/>
</dbReference>
<dbReference type="GO" id="GO:0016811">
    <property type="term" value="F:hydrolase activity, acting on carbon-nitrogen (but not peptide) bonds, in linear amides"/>
    <property type="evidence" value="ECO:0007669"/>
    <property type="project" value="InterPro"/>
</dbReference>
<dbReference type="CDD" id="cd07572">
    <property type="entry name" value="nit"/>
    <property type="match status" value="1"/>
</dbReference>
<dbReference type="AlphaFoldDB" id="A0A381SN20"/>
<dbReference type="InterPro" id="IPR045254">
    <property type="entry name" value="Nit1/2_C-N_Hydrolase"/>
</dbReference>
<protein>
    <recommendedName>
        <fullName evidence="2">CN hydrolase domain-containing protein</fullName>
    </recommendedName>
</protein>
<dbReference type="InterPro" id="IPR003010">
    <property type="entry name" value="C-N_Hydrolase"/>
</dbReference>
<sequence>MNNPLSQGQNRIKPTQKLINIACLQTRPRPDFQSSLDEAIALAEEAIEAGSDILTLPEYCGGLKTEGSAFAPPFESEESHPVLIGLRDFAKNQKKYLLIGSIAISGPAEKILNRSYIIDDFGNIISRYDKIHLFDINLSEQESYCESSTVHGGQTAVICQTPFGCYGQTICYDLRFPHLYRDLSQSGAEILFVPAAFTKKTGEAHWHVLNRARAIENGAFVVAPCSTGKIEGGGESYGHSLIINPWGEILADGGANSGFINVNINLEEVNSARVRIPSLSHDKSFKF</sequence>
<feature type="domain" description="CN hydrolase" evidence="2">
    <location>
        <begin position="19"/>
        <end position="266"/>
    </location>
</feature>
<dbReference type="PANTHER" id="PTHR23088:SF27">
    <property type="entry name" value="DEAMINATED GLUTATHIONE AMIDASE"/>
    <property type="match status" value="1"/>
</dbReference>
<dbReference type="Gene3D" id="3.60.110.10">
    <property type="entry name" value="Carbon-nitrogen hydrolase"/>
    <property type="match status" value="1"/>
</dbReference>
<dbReference type="InterPro" id="IPR001110">
    <property type="entry name" value="UPF0012_CS"/>
</dbReference>
<reference evidence="3" key="1">
    <citation type="submission" date="2018-05" db="EMBL/GenBank/DDBJ databases">
        <authorList>
            <person name="Lanie J.A."/>
            <person name="Ng W.-L."/>
            <person name="Kazmierczak K.M."/>
            <person name="Andrzejewski T.M."/>
            <person name="Davidsen T.M."/>
            <person name="Wayne K.J."/>
            <person name="Tettelin H."/>
            <person name="Glass J.I."/>
            <person name="Rusch D."/>
            <person name="Podicherti R."/>
            <person name="Tsui H.-C.T."/>
            <person name="Winkler M.E."/>
        </authorList>
    </citation>
    <scope>NUCLEOTIDE SEQUENCE</scope>
</reference>
<evidence type="ECO:0000313" key="3">
    <source>
        <dbReference type="EMBL" id="SVA04698.1"/>
    </source>
</evidence>
<evidence type="ECO:0000256" key="1">
    <source>
        <dbReference type="ARBA" id="ARBA00022801"/>
    </source>
</evidence>
<dbReference type="SUPFAM" id="SSF56317">
    <property type="entry name" value="Carbon-nitrogen hydrolase"/>
    <property type="match status" value="1"/>
</dbReference>
<name>A0A381SN20_9ZZZZ</name>
<dbReference type="PROSITE" id="PS01227">
    <property type="entry name" value="UPF0012"/>
    <property type="match status" value="1"/>
</dbReference>
<organism evidence="3">
    <name type="scientific">marine metagenome</name>
    <dbReference type="NCBI Taxonomy" id="408172"/>
    <lineage>
        <taxon>unclassified sequences</taxon>
        <taxon>metagenomes</taxon>
        <taxon>ecological metagenomes</taxon>
    </lineage>
</organism>
<dbReference type="Pfam" id="PF00795">
    <property type="entry name" value="CN_hydrolase"/>
    <property type="match status" value="1"/>
</dbReference>
<dbReference type="InterPro" id="IPR036526">
    <property type="entry name" value="C-N_Hydrolase_sf"/>
</dbReference>
<accession>A0A381SN20</accession>
<keyword evidence="1" id="KW-0378">Hydrolase</keyword>
<dbReference type="PROSITE" id="PS50263">
    <property type="entry name" value="CN_HYDROLASE"/>
    <property type="match status" value="1"/>
</dbReference>